<dbReference type="GeneID" id="81433581"/>
<feature type="region of interest" description="Disordered" evidence="1">
    <location>
        <begin position="172"/>
        <end position="249"/>
    </location>
</feature>
<name>A0A9W9VWA4_9EURO</name>
<organism evidence="2 3">
    <name type="scientific">Penicillium cataractarum</name>
    <dbReference type="NCBI Taxonomy" id="2100454"/>
    <lineage>
        <taxon>Eukaryota</taxon>
        <taxon>Fungi</taxon>
        <taxon>Dikarya</taxon>
        <taxon>Ascomycota</taxon>
        <taxon>Pezizomycotina</taxon>
        <taxon>Eurotiomycetes</taxon>
        <taxon>Eurotiomycetidae</taxon>
        <taxon>Eurotiales</taxon>
        <taxon>Aspergillaceae</taxon>
        <taxon>Penicillium</taxon>
    </lineage>
</organism>
<accession>A0A9W9VWA4</accession>
<proteinExistence type="predicted"/>
<evidence type="ECO:0000256" key="1">
    <source>
        <dbReference type="SAM" id="MobiDB-lite"/>
    </source>
</evidence>
<dbReference type="AlphaFoldDB" id="A0A9W9VWA4"/>
<reference evidence="2" key="2">
    <citation type="journal article" date="2023" name="IMA Fungus">
        <title>Comparative genomic study of the Penicillium genus elucidates a diverse pangenome and 15 lateral gene transfer events.</title>
        <authorList>
            <person name="Petersen C."/>
            <person name="Sorensen T."/>
            <person name="Nielsen M.R."/>
            <person name="Sondergaard T.E."/>
            <person name="Sorensen J.L."/>
            <person name="Fitzpatrick D.A."/>
            <person name="Frisvad J.C."/>
            <person name="Nielsen K.L."/>
        </authorList>
    </citation>
    <scope>NUCLEOTIDE SEQUENCE</scope>
    <source>
        <strain evidence="2">IBT 29864</strain>
    </source>
</reference>
<keyword evidence="3" id="KW-1185">Reference proteome</keyword>
<dbReference type="RefSeq" id="XP_056561133.1">
    <property type="nucleotide sequence ID" value="XM_056694404.1"/>
</dbReference>
<sequence>MNTYASLITGLKHVSPAKDLNPGCLFIVRYKNRARNYNTDLWIAVLLPDDFQAAFGLQRPPKGAKPASGEWTTDPDKRVYPAYLPGVNLYRWVHVTDLFVLTNKPPHIFVQTPSRYHKKELKVYRDLLAIIDKEPGIEFWKSMAKKESLAKGKRGKNVELVLPDGFEDILEGIPTLGDDDSDNDASDASDASDTSDAENQPDVAELEGEPPRKVLAVTGSFSSSKGLAGPSRQREKSPKSLTFPGEKTPFPSFHVGTSELAGGSQFAQTTSMSTKARTQVSGKGALLKVEEKPVEGVNNALLEQQSSVFEQTWTLAAMIEHILLGKENSQGLLAVFRDISTVQEPESGKLISFLKTQEFTPHLLRTSLARQGNSGEGEEFEIGDCLGIHRQFQLHGVTNSTDLHEQIAQLGRLYSYARRLNMVDLVEKITFKLQAAWNSYPGLSQLESLLDVTAMAFKDSTCTDHFQDWLVKFIADTLDLIFYQCPHRYWALMRGQPDLYNSVTRMRSELNRKIPERHANPRDQIRQRGIDDF</sequence>
<gene>
    <name evidence="2" type="ORF">N7496_001473</name>
</gene>
<evidence type="ECO:0000313" key="3">
    <source>
        <dbReference type="Proteomes" id="UP001147782"/>
    </source>
</evidence>
<dbReference type="Proteomes" id="UP001147782">
    <property type="component" value="Unassembled WGS sequence"/>
</dbReference>
<protein>
    <submittedName>
        <fullName evidence="2">Uncharacterized protein</fullName>
    </submittedName>
</protein>
<reference evidence="2" key="1">
    <citation type="submission" date="2022-11" db="EMBL/GenBank/DDBJ databases">
        <authorList>
            <person name="Petersen C."/>
        </authorList>
    </citation>
    <scope>NUCLEOTIDE SEQUENCE</scope>
    <source>
        <strain evidence="2">IBT 29864</strain>
    </source>
</reference>
<comment type="caution">
    <text evidence="2">The sequence shown here is derived from an EMBL/GenBank/DDBJ whole genome shotgun (WGS) entry which is preliminary data.</text>
</comment>
<feature type="compositionally biased region" description="Acidic residues" evidence="1">
    <location>
        <begin position="177"/>
        <end position="187"/>
    </location>
</feature>
<dbReference type="OrthoDB" id="4227269at2759"/>
<evidence type="ECO:0000313" key="2">
    <source>
        <dbReference type="EMBL" id="KAJ5390405.1"/>
    </source>
</evidence>
<dbReference type="EMBL" id="JAPZBS010000001">
    <property type="protein sequence ID" value="KAJ5390405.1"/>
    <property type="molecule type" value="Genomic_DNA"/>
</dbReference>